<dbReference type="PANTHER" id="PTHR47926">
    <property type="entry name" value="PENTATRICOPEPTIDE REPEAT-CONTAINING PROTEIN"/>
    <property type="match status" value="1"/>
</dbReference>
<keyword evidence="5" id="KW-1185">Reference proteome</keyword>
<dbReference type="Gene3D" id="1.25.40.10">
    <property type="entry name" value="Tetratricopeptide repeat domain"/>
    <property type="match status" value="4"/>
</dbReference>
<dbReference type="GO" id="GO:0003723">
    <property type="term" value="F:RNA binding"/>
    <property type="evidence" value="ECO:0007669"/>
    <property type="project" value="InterPro"/>
</dbReference>
<dbReference type="InterPro" id="IPR002885">
    <property type="entry name" value="PPR_rpt"/>
</dbReference>
<reference evidence="5" key="3">
    <citation type="journal article" date="2020" name="Plant Biotechnol. J.">
        <title>The pomegranate (Punica granatum L.) draft genome dissects genetic divergence between soft- and hard-seeded cultivars.</title>
        <authorList>
            <person name="Luo X."/>
            <person name="Li H."/>
            <person name="Wu Z."/>
            <person name="Yao W."/>
            <person name="Zhao P."/>
            <person name="Cao D."/>
            <person name="Yu H."/>
            <person name="Li K."/>
            <person name="Poudel K."/>
            <person name="Zhao D."/>
            <person name="Zhang F."/>
            <person name="Xia X."/>
            <person name="Chen L."/>
            <person name="Wang Q."/>
            <person name="Jing D."/>
            <person name="Cao S."/>
        </authorList>
    </citation>
    <scope>NUCLEOTIDE SEQUENCE [LARGE SCALE GENOMIC DNA]</scope>
</reference>
<name>A0A218VXJ0_PUNGR</name>
<reference evidence="3" key="2">
    <citation type="submission" date="2017-06" db="EMBL/GenBank/DDBJ databases">
        <title>The pomegranate genome and the genomics of punicalagin biosynthesis.</title>
        <authorList>
            <person name="Xu C."/>
        </authorList>
    </citation>
    <scope>NUCLEOTIDE SEQUENCE [LARGE SCALE GENOMIC DNA]</scope>
    <source>
        <tissue evidence="3">Fresh leaf</tissue>
    </source>
</reference>
<dbReference type="FunFam" id="1.25.40.10:FF:000242">
    <property type="entry name" value="Pentatricopeptide repeat-containing protein"/>
    <property type="match status" value="1"/>
</dbReference>
<dbReference type="PANTHER" id="PTHR47926:SF391">
    <property type="entry name" value="TETRATRICOPEPTIDE-LIKE HELICAL DOMAIN SUPERFAMILY"/>
    <property type="match status" value="1"/>
</dbReference>
<dbReference type="PROSITE" id="PS51375">
    <property type="entry name" value="PPR"/>
    <property type="match status" value="3"/>
</dbReference>
<dbReference type="GeneID" id="116215148"/>
<keyword evidence="1" id="KW-0677">Repeat</keyword>
<dbReference type="Pfam" id="PF13041">
    <property type="entry name" value="PPR_2"/>
    <property type="match status" value="3"/>
</dbReference>
<evidence type="ECO:0000313" key="3">
    <source>
        <dbReference type="EMBL" id="OWM65284.1"/>
    </source>
</evidence>
<dbReference type="InterPro" id="IPR046848">
    <property type="entry name" value="E_motif"/>
</dbReference>
<dbReference type="NCBIfam" id="TIGR00756">
    <property type="entry name" value="PPR"/>
    <property type="match status" value="4"/>
</dbReference>
<dbReference type="GO" id="GO:0009451">
    <property type="term" value="P:RNA modification"/>
    <property type="evidence" value="ECO:0007669"/>
    <property type="project" value="InterPro"/>
</dbReference>
<reference evidence="4" key="1">
    <citation type="journal article" date="2017" name="Plant J.">
        <title>The pomegranate (Punica granatum L.) genome and the genomics of punicalagin biosynthesis.</title>
        <authorList>
            <person name="Qin G."/>
            <person name="Xu C."/>
            <person name="Ming R."/>
            <person name="Tang H."/>
            <person name="Guyot R."/>
            <person name="Kramer E.M."/>
            <person name="Hu Y."/>
            <person name="Yi X."/>
            <person name="Qi Y."/>
            <person name="Xu X."/>
            <person name="Gao Z."/>
            <person name="Pan H."/>
            <person name="Jian J."/>
            <person name="Tian Y."/>
            <person name="Yue Z."/>
            <person name="Xu Y."/>
        </authorList>
    </citation>
    <scope>NUCLEOTIDE SEQUENCE [LARGE SCALE GENOMIC DNA]</scope>
    <source>
        <strain evidence="4">cv. Dabenzi</strain>
    </source>
</reference>
<dbReference type="EMBL" id="MTKT01005615">
    <property type="protein sequence ID" value="OWM65284.1"/>
    <property type="molecule type" value="Genomic_DNA"/>
</dbReference>
<dbReference type="InterPro" id="IPR011990">
    <property type="entry name" value="TPR-like_helical_dom_sf"/>
</dbReference>
<accession>A0A218VXJ0</accession>
<dbReference type="AlphaFoldDB" id="A0A218VXJ0"/>
<gene>
    <name evidence="6" type="primary">LOC116215148</name>
    <name evidence="3" type="ORF">CDL15_Pgr008874</name>
</gene>
<dbReference type="OrthoDB" id="1934563at2759"/>
<dbReference type="RefSeq" id="XP_031406604.1">
    <property type="nucleotide sequence ID" value="XM_031550744.1"/>
</dbReference>
<evidence type="ECO:0000256" key="2">
    <source>
        <dbReference type="PROSITE-ProRule" id="PRU00708"/>
    </source>
</evidence>
<feature type="repeat" description="PPR" evidence="2">
    <location>
        <begin position="281"/>
        <end position="315"/>
    </location>
</feature>
<dbReference type="FunFam" id="1.25.40.10:FF:000470">
    <property type="entry name" value="Pentatricopeptide repeat-containing protein At5g66520"/>
    <property type="match status" value="1"/>
</dbReference>
<dbReference type="Proteomes" id="UP000515151">
    <property type="component" value="Chromosome 7"/>
</dbReference>
<organism evidence="3 4">
    <name type="scientific">Punica granatum</name>
    <name type="common">Pomegranate</name>
    <dbReference type="NCBI Taxonomy" id="22663"/>
    <lineage>
        <taxon>Eukaryota</taxon>
        <taxon>Viridiplantae</taxon>
        <taxon>Streptophyta</taxon>
        <taxon>Embryophyta</taxon>
        <taxon>Tracheophyta</taxon>
        <taxon>Spermatophyta</taxon>
        <taxon>Magnoliopsida</taxon>
        <taxon>eudicotyledons</taxon>
        <taxon>Gunneridae</taxon>
        <taxon>Pentapetalae</taxon>
        <taxon>rosids</taxon>
        <taxon>malvids</taxon>
        <taxon>Myrtales</taxon>
        <taxon>Lythraceae</taxon>
        <taxon>Punica</taxon>
    </lineage>
</organism>
<sequence length="466" mass="52756">MPSLPRNRATAKSSMFLVSLFEKCSTMRDLKLIHARIITKGLEQKLFHATKLISFCALSDGGDMDYAVSIFRRIRKPDGFLWNAMIRGFTKSREHLSAFEHHKEMQDRGFSPDNFTFSFLLKLCGQLGLILPGKQLHCNVLKCGLESHVFVRNTLIHMYGMFRDIGTARALFDEMAEPSLVAWNTVLDCYVYCRKFQEALDLFSVMLRGGMEPDEATLVVVLSACSELGTSTFGRWVHESMIRHTDLFGTISVSNALINMYATCGAVKEALATFNEMERRNIITWNTMIVGLAKHGHADEVRSLFSRMLEDRVQKPDHVTFLGVLSACSYCGRVQDGIEYFRLMREEFGIEPTMKHYGCMVDMIGRAGMVEEAYRLIQSMPIKCNAAGWRALLGACRLHGKVELGEVVRKHLEALEPDHSGDYALLSSMYASSGQWDEVLEVRRLMHGRGIEKPEPGNSMIWLHPT</sequence>
<dbReference type="InterPro" id="IPR046960">
    <property type="entry name" value="PPR_At4g14850-like_plant"/>
</dbReference>
<proteinExistence type="predicted"/>
<evidence type="ECO:0000256" key="1">
    <source>
        <dbReference type="ARBA" id="ARBA00022737"/>
    </source>
</evidence>
<protein>
    <submittedName>
        <fullName evidence="6">Pentatricopeptide repeat-containing protein At4g21065-like</fullName>
    </submittedName>
</protein>
<feature type="repeat" description="PPR" evidence="2">
    <location>
        <begin position="78"/>
        <end position="112"/>
    </location>
</feature>
<evidence type="ECO:0000313" key="5">
    <source>
        <dbReference type="Proteomes" id="UP000515151"/>
    </source>
</evidence>
<evidence type="ECO:0000313" key="6">
    <source>
        <dbReference type="RefSeq" id="XP_031406604.1"/>
    </source>
</evidence>
<dbReference type="Pfam" id="PF01535">
    <property type="entry name" value="PPR"/>
    <property type="match status" value="2"/>
</dbReference>
<evidence type="ECO:0000313" key="4">
    <source>
        <dbReference type="Proteomes" id="UP000197138"/>
    </source>
</evidence>
<dbReference type="Pfam" id="PF20431">
    <property type="entry name" value="E_motif"/>
    <property type="match status" value="1"/>
</dbReference>
<dbReference type="Proteomes" id="UP000197138">
    <property type="component" value="Unassembled WGS sequence"/>
</dbReference>
<reference evidence="6" key="4">
    <citation type="submission" date="2025-04" db="UniProtKB">
        <authorList>
            <consortium name="RefSeq"/>
        </authorList>
    </citation>
    <scope>IDENTIFICATION</scope>
    <source>
        <tissue evidence="6">Leaf</tissue>
    </source>
</reference>
<feature type="repeat" description="PPR" evidence="2">
    <location>
        <begin position="179"/>
        <end position="213"/>
    </location>
</feature>